<evidence type="ECO:0000313" key="1">
    <source>
        <dbReference type="EMBL" id="NKG20124.1"/>
    </source>
</evidence>
<sequence length="110" mass="12474">MKRVCFELRVKPDRLAEYTDEHARVWPEMLMALKSSGWHNYSLFMRPDGLVIGYFETDDLAAAQSAIKNSDANAVWQEHMADFLLDPGPSLSELTEVFHLEDQLSAGDDA</sequence>
<organism evidence="1 2">
    <name type="scientific">Paeniglutamicibacter terrestris</name>
    <dbReference type="NCBI Taxonomy" id="2723403"/>
    <lineage>
        <taxon>Bacteria</taxon>
        <taxon>Bacillati</taxon>
        <taxon>Actinomycetota</taxon>
        <taxon>Actinomycetes</taxon>
        <taxon>Micrococcales</taxon>
        <taxon>Micrococcaceae</taxon>
        <taxon>Paeniglutamicibacter</taxon>
    </lineage>
</organism>
<reference evidence="1 2" key="1">
    <citation type="submission" date="2020-04" db="EMBL/GenBank/DDBJ databases">
        <title>Paeniglutamicibacter sp. ANT13_2, a novel actinomycete isolated from sediment in Antarctica.</title>
        <authorList>
            <person name="Sakdapetsiri C."/>
            <person name="Pinyakong O."/>
        </authorList>
    </citation>
    <scope>NUCLEOTIDE SEQUENCE [LARGE SCALE GENOMIC DNA]</scope>
    <source>
        <strain evidence="1 2">ANT13_2</strain>
    </source>
</reference>
<keyword evidence="2" id="KW-1185">Reference proteome</keyword>
<protein>
    <submittedName>
        <fullName evidence="1">L-rhamnose mutarotase</fullName>
    </submittedName>
</protein>
<dbReference type="EMBL" id="JAAWVT010000001">
    <property type="protein sequence ID" value="NKG20124.1"/>
    <property type="molecule type" value="Genomic_DNA"/>
</dbReference>
<dbReference type="InterPro" id="IPR011008">
    <property type="entry name" value="Dimeric_a/b-barrel"/>
</dbReference>
<proteinExistence type="predicted"/>
<accession>A0ABX1G2F2</accession>
<dbReference type="RefSeq" id="WP_168150987.1">
    <property type="nucleotide sequence ID" value="NZ_JAAWVT010000001.1"/>
</dbReference>
<gene>
    <name evidence="1" type="ORF">HED64_05270</name>
</gene>
<dbReference type="SUPFAM" id="SSF54909">
    <property type="entry name" value="Dimeric alpha+beta barrel"/>
    <property type="match status" value="1"/>
</dbReference>
<evidence type="ECO:0000313" key="2">
    <source>
        <dbReference type="Proteomes" id="UP000746595"/>
    </source>
</evidence>
<dbReference type="Proteomes" id="UP000746595">
    <property type="component" value="Unassembled WGS sequence"/>
</dbReference>
<name>A0ABX1G2F2_9MICC</name>
<dbReference type="PANTHER" id="PTHR34389">
    <property type="entry name" value="L-RHAMNOSE MUTAROTASE"/>
    <property type="match status" value="1"/>
</dbReference>
<dbReference type="Pfam" id="PF05336">
    <property type="entry name" value="rhaM"/>
    <property type="match status" value="1"/>
</dbReference>
<dbReference type="InterPro" id="IPR008000">
    <property type="entry name" value="Rham/fucose_mutarotase"/>
</dbReference>
<dbReference type="PANTHER" id="PTHR34389:SF2">
    <property type="entry name" value="L-RHAMNOSE MUTAROTASE"/>
    <property type="match status" value="1"/>
</dbReference>
<comment type="caution">
    <text evidence="1">The sequence shown here is derived from an EMBL/GenBank/DDBJ whole genome shotgun (WGS) entry which is preliminary data.</text>
</comment>
<dbReference type="Gene3D" id="3.30.70.100">
    <property type="match status" value="1"/>
</dbReference>